<reference evidence="2 3" key="1">
    <citation type="submission" date="2016-10" db="EMBL/GenBank/DDBJ databases">
        <authorList>
            <person name="de Groot N.N."/>
        </authorList>
    </citation>
    <scope>NUCLEOTIDE SEQUENCE [LARGE SCALE GENOMIC DNA]</scope>
    <source>
        <strain evidence="2 3">DSM 19182</strain>
    </source>
</reference>
<dbReference type="PANTHER" id="PTHR39185">
    <property type="entry name" value="SWARMING MOTILITY PROTEIN SWRD"/>
    <property type="match status" value="1"/>
</dbReference>
<dbReference type="OrthoDB" id="9799862at2"/>
<accession>A0A1H7T6M3</accession>
<dbReference type="AlphaFoldDB" id="A0A1H7T6M3"/>
<dbReference type="Pfam" id="PF06289">
    <property type="entry name" value="FlbD"/>
    <property type="match status" value="1"/>
</dbReference>
<dbReference type="InterPro" id="IPR009384">
    <property type="entry name" value="SwrD-like"/>
</dbReference>
<organism evidence="2 3">
    <name type="scientific">Alkalibacterium putridalgicola</name>
    <dbReference type="NCBI Taxonomy" id="426703"/>
    <lineage>
        <taxon>Bacteria</taxon>
        <taxon>Bacillati</taxon>
        <taxon>Bacillota</taxon>
        <taxon>Bacilli</taxon>
        <taxon>Lactobacillales</taxon>
        <taxon>Carnobacteriaceae</taxon>
        <taxon>Alkalibacterium</taxon>
    </lineage>
</organism>
<name>A0A1H7T6M3_9LACT</name>
<reference evidence="1 4" key="2">
    <citation type="submission" date="2019-07" db="EMBL/GenBank/DDBJ databases">
        <title>Whole genome shotgun sequence of Alkalibacterium putridalgicola NBRC 103243.</title>
        <authorList>
            <person name="Hosoyama A."/>
            <person name="Uohara A."/>
            <person name="Ohji S."/>
            <person name="Ichikawa N."/>
        </authorList>
    </citation>
    <scope>NUCLEOTIDE SEQUENCE [LARGE SCALE GENOMIC DNA]</scope>
    <source>
        <strain evidence="1 4">NBRC 103243</strain>
    </source>
</reference>
<dbReference type="PANTHER" id="PTHR39185:SF1">
    <property type="entry name" value="SWARMING MOTILITY PROTEIN SWRD"/>
    <property type="match status" value="1"/>
</dbReference>
<dbReference type="EMBL" id="BJUX01000013">
    <property type="protein sequence ID" value="GEK89350.1"/>
    <property type="molecule type" value="Genomic_DNA"/>
</dbReference>
<dbReference type="RefSeq" id="WP_091487741.1">
    <property type="nucleotide sequence ID" value="NZ_BJUX01000013.1"/>
</dbReference>
<dbReference type="Proteomes" id="UP000198548">
    <property type="component" value="Unassembled WGS sequence"/>
</dbReference>
<sequence length="65" mass="7672">MIKLRTVAGKEFFLNNDLILRMEREYDTLITLVDYKTIRVMDTPEEIAEKVIAYKRKIYQSSTGV</sequence>
<keyword evidence="2" id="KW-0966">Cell projection</keyword>
<dbReference type="Proteomes" id="UP000321425">
    <property type="component" value="Unassembled WGS sequence"/>
</dbReference>
<evidence type="ECO:0000313" key="4">
    <source>
        <dbReference type="Proteomes" id="UP000321425"/>
    </source>
</evidence>
<gene>
    <name evidence="1" type="ORF">APU01nite_13890</name>
    <name evidence="2" type="ORF">SAMN04488100_1119</name>
</gene>
<evidence type="ECO:0000313" key="2">
    <source>
        <dbReference type="EMBL" id="SEL79984.1"/>
    </source>
</evidence>
<keyword evidence="2" id="KW-0969">Cilium</keyword>
<keyword evidence="4" id="KW-1185">Reference proteome</keyword>
<evidence type="ECO:0000313" key="1">
    <source>
        <dbReference type="EMBL" id="GEK89350.1"/>
    </source>
</evidence>
<dbReference type="STRING" id="426703.SAMN04488100_1119"/>
<keyword evidence="2" id="KW-0282">Flagellum</keyword>
<evidence type="ECO:0000313" key="3">
    <source>
        <dbReference type="Proteomes" id="UP000198548"/>
    </source>
</evidence>
<proteinExistence type="predicted"/>
<protein>
    <submittedName>
        <fullName evidence="2">Flagellar protein FlbD</fullName>
    </submittedName>
</protein>
<dbReference type="EMBL" id="FOBL01000011">
    <property type="protein sequence ID" value="SEL79984.1"/>
    <property type="molecule type" value="Genomic_DNA"/>
</dbReference>